<accession>A0ABD0R515</accession>
<comment type="caution">
    <text evidence="1">The sequence shown here is derived from an EMBL/GenBank/DDBJ whole genome shotgun (WGS) entry which is preliminary data.</text>
</comment>
<name>A0ABD0R515_CIRMR</name>
<dbReference type="EMBL" id="JAMKFB020000005">
    <property type="protein sequence ID" value="KAL0193105.1"/>
    <property type="molecule type" value="Genomic_DNA"/>
</dbReference>
<protein>
    <submittedName>
        <fullName evidence="1">Uncharacterized protein</fullName>
    </submittedName>
</protein>
<keyword evidence="2" id="KW-1185">Reference proteome</keyword>
<dbReference type="Pfam" id="PF16184">
    <property type="entry name" value="Cadherin_3"/>
    <property type="match status" value="1"/>
</dbReference>
<dbReference type="AlphaFoldDB" id="A0ABD0R515"/>
<gene>
    <name evidence="1" type="ORF">M9458_011401</name>
</gene>
<dbReference type="PANTHER" id="PTHR45739:SF1">
    <property type="entry name" value="EXTRACELLULAR MATRIX ORGANIZING PROTEIN FRAS1"/>
    <property type="match status" value="1"/>
</dbReference>
<reference evidence="1 2" key="1">
    <citation type="submission" date="2024-05" db="EMBL/GenBank/DDBJ databases">
        <title>Genome sequencing and assembly of Indian major carp, Cirrhinus mrigala (Hamilton, 1822).</title>
        <authorList>
            <person name="Mohindra V."/>
            <person name="Chowdhury L.M."/>
            <person name="Lal K."/>
            <person name="Jena J.K."/>
        </authorList>
    </citation>
    <scope>NUCLEOTIDE SEQUENCE [LARGE SCALE GENOMIC DNA]</scope>
    <source>
        <strain evidence="1">CM1030</strain>
        <tissue evidence="1">Blood</tissue>
    </source>
</reference>
<dbReference type="Proteomes" id="UP001529510">
    <property type="component" value="Unassembled WGS sequence"/>
</dbReference>
<feature type="non-terminal residue" evidence="1">
    <location>
        <position position="87"/>
    </location>
</feature>
<dbReference type="PANTHER" id="PTHR45739">
    <property type="entry name" value="MATRIX PROTEIN, PUTATIVE-RELATED"/>
    <property type="match status" value="1"/>
</dbReference>
<organism evidence="1 2">
    <name type="scientific">Cirrhinus mrigala</name>
    <name type="common">Mrigala</name>
    <dbReference type="NCBI Taxonomy" id="683832"/>
    <lineage>
        <taxon>Eukaryota</taxon>
        <taxon>Metazoa</taxon>
        <taxon>Chordata</taxon>
        <taxon>Craniata</taxon>
        <taxon>Vertebrata</taxon>
        <taxon>Euteleostomi</taxon>
        <taxon>Actinopterygii</taxon>
        <taxon>Neopterygii</taxon>
        <taxon>Teleostei</taxon>
        <taxon>Ostariophysi</taxon>
        <taxon>Cypriniformes</taxon>
        <taxon>Cyprinidae</taxon>
        <taxon>Labeoninae</taxon>
        <taxon>Labeonini</taxon>
        <taxon>Cirrhinus</taxon>
    </lineage>
</organism>
<sequence>KLRRRQFYSQPFENGRILQQGSTFTYQDVLDELLVYTPDGRGSGTDEIQFSVTDGIYTETGRLEFSMDIRKREGPRVTINRGLQIAA</sequence>
<feature type="non-terminal residue" evidence="1">
    <location>
        <position position="1"/>
    </location>
</feature>
<proteinExistence type="predicted"/>
<evidence type="ECO:0000313" key="1">
    <source>
        <dbReference type="EMBL" id="KAL0193105.1"/>
    </source>
</evidence>
<evidence type="ECO:0000313" key="2">
    <source>
        <dbReference type="Proteomes" id="UP001529510"/>
    </source>
</evidence>
<dbReference type="InterPro" id="IPR051561">
    <property type="entry name" value="FRAS1_ECM"/>
</dbReference>